<protein>
    <submittedName>
        <fullName evidence="1">Uncharacterized protein</fullName>
    </submittedName>
</protein>
<dbReference type="AlphaFoldDB" id="A0AAV2CY41"/>
<dbReference type="EMBL" id="OZ034814">
    <property type="protein sequence ID" value="CAL1361465.1"/>
    <property type="molecule type" value="Genomic_DNA"/>
</dbReference>
<evidence type="ECO:0000313" key="2">
    <source>
        <dbReference type="Proteomes" id="UP001497516"/>
    </source>
</evidence>
<proteinExistence type="predicted"/>
<sequence length="110" mass="12315">MTRPVTKVPDPDCQVYPLSMAPPINKSPPLNKSPPKTLHLAIALYVDEARRPIGGFSAPRISPAMPGLKKMQEVERLKNLWRHRKSAVNVGRRTSRHSFTAVDCFTASKR</sequence>
<organism evidence="1 2">
    <name type="scientific">Linum trigynum</name>
    <dbReference type="NCBI Taxonomy" id="586398"/>
    <lineage>
        <taxon>Eukaryota</taxon>
        <taxon>Viridiplantae</taxon>
        <taxon>Streptophyta</taxon>
        <taxon>Embryophyta</taxon>
        <taxon>Tracheophyta</taxon>
        <taxon>Spermatophyta</taxon>
        <taxon>Magnoliopsida</taxon>
        <taxon>eudicotyledons</taxon>
        <taxon>Gunneridae</taxon>
        <taxon>Pentapetalae</taxon>
        <taxon>rosids</taxon>
        <taxon>fabids</taxon>
        <taxon>Malpighiales</taxon>
        <taxon>Linaceae</taxon>
        <taxon>Linum</taxon>
    </lineage>
</organism>
<evidence type="ECO:0000313" key="1">
    <source>
        <dbReference type="EMBL" id="CAL1361465.1"/>
    </source>
</evidence>
<reference evidence="1 2" key="1">
    <citation type="submission" date="2024-04" db="EMBL/GenBank/DDBJ databases">
        <authorList>
            <person name="Fracassetti M."/>
        </authorList>
    </citation>
    <scope>NUCLEOTIDE SEQUENCE [LARGE SCALE GENOMIC DNA]</scope>
</reference>
<gene>
    <name evidence="1" type="ORF">LTRI10_LOCUS8839</name>
</gene>
<keyword evidence="2" id="KW-1185">Reference proteome</keyword>
<dbReference type="Proteomes" id="UP001497516">
    <property type="component" value="Chromosome 10"/>
</dbReference>
<name>A0AAV2CY41_9ROSI</name>
<accession>A0AAV2CY41</accession>